<dbReference type="RefSeq" id="WP_268921017.1">
    <property type="nucleotide sequence ID" value="NZ_JAFBFH010000053.1"/>
</dbReference>
<evidence type="ECO:0000313" key="1">
    <source>
        <dbReference type="EMBL" id="MBM7717539.1"/>
    </source>
</evidence>
<proteinExistence type="predicted"/>
<evidence type="ECO:0000313" key="2">
    <source>
        <dbReference type="Proteomes" id="UP000823485"/>
    </source>
</evidence>
<dbReference type="Proteomes" id="UP000823485">
    <property type="component" value="Unassembled WGS sequence"/>
</dbReference>
<keyword evidence="2" id="KW-1185">Reference proteome</keyword>
<reference evidence="1 2" key="1">
    <citation type="submission" date="2021-01" db="EMBL/GenBank/DDBJ databases">
        <title>Genomic Encyclopedia of Type Strains, Phase IV (KMG-IV): sequencing the most valuable type-strain genomes for metagenomic binning, comparative biology and taxonomic classification.</title>
        <authorList>
            <person name="Goeker M."/>
        </authorList>
    </citation>
    <scope>NUCLEOTIDE SEQUENCE [LARGE SCALE GENOMIC DNA]</scope>
    <source>
        <strain evidence="1 2">DSM 105453</strain>
    </source>
</reference>
<accession>A0ABS2RD86</accession>
<dbReference type="EMBL" id="JAFBFH010000053">
    <property type="protein sequence ID" value="MBM7717539.1"/>
    <property type="molecule type" value="Genomic_DNA"/>
</dbReference>
<organism evidence="1 2">
    <name type="scientific">Siminovitchia thermophila</name>
    <dbReference type="NCBI Taxonomy" id="1245522"/>
    <lineage>
        <taxon>Bacteria</taxon>
        <taxon>Bacillati</taxon>
        <taxon>Bacillota</taxon>
        <taxon>Bacilli</taxon>
        <taxon>Bacillales</taxon>
        <taxon>Bacillaceae</taxon>
        <taxon>Siminovitchia</taxon>
    </lineage>
</organism>
<gene>
    <name evidence="1" type="ORF">JOC94_004568</name>
</gene>
<name>A0ABS2RD86_9BACI</name>
<comment type="caution">
    <text evidence="1">The sequence shown here is derived from an EMBL/GenBank/DDBJ whole genome shotgun (WGS) entry which is preliminary data.</text>
</comment>
<sequence>MKKQWSTPALLDLFAEQRNVELGKSMEAYMRCRREALKYFKS</sequence>
<protein>
    <submittedName>
        <fullName evidence="1">Uncharacterized protein</fullName>
    </submittedName>
</protein>